<protein>
    <recommendedName>
        <fullName evidence="3">Lipocalin-like domain-containing protein</fullName>
    </recommendedName>
</protein>
<proteinExistence type="predicted"/>
<dbReference type="Proteomes" id="UP000199306">
    <property type="component" value="Unassembled WGS sequence"/>
</dbReference>
<gene>
    <name evidence="1" type="ORF">SAMN04515674_109173</name>
</gene>
<name>A0A1I5VLT9_9BACT</name>
<dbReference type="EMBL" id="FOXH01000009">
    <property type="protein sequence ID" value="SFQ07946.1"/>
    <property type="molecule type" value="Genomic_DNA"/>
</dbReference>
<evidence type="ECO:0000313" key="2">
    <source>
        <dbReference type="Proteomes" id="UP000199306"/>
    </source>
</evidence>
<reference evidence="1 2" key="1">
    <citation type="submission" date="2016-10" db="EMBL/GenBank/DDBJ databases">
        <authorList>
            <person name="de Groot N.N."/>
        </authorList>
    </citation>
    <scope>NUCLEOTIDE SEQUENCE [LARGE SCALE GENOMIC DNA]</scope>
    <source>
        <strain evidence="2">E92,LMG 26720,CCM 7988</strain>
    </source>
</reference>
<dbReference type="PROSITE" id="PS51257">
    <property type="entry name" value="PROKAR_LIPOPROTEIN"/>
    <property type="match status" value="1"/>
</dbReference>
<dbReference type="RefSeq" id="WP_092018193.1">
    <property type="nucleotide sequence ID" value="NZ_FOXH01000009.1"/>
</dbReference>
<keyword evidence="2" id="KW-1185">Reference proteome</keyword>
<evidence type="ECO:0008006" key="3">
    <source>
        <dbReference type="Google" id="ProtNLM"/>
    </source>
</evidence>
<accession>A0A1I5VLT9</accession>
<organism evidence="1 2">
    <name type="scientific">Pseudarcicella hirudinis</name>
    <dbReference type="NCBI Taxonomy" id="1079859"/>
    <lineage>
        <taxon>Bacteria</taxon>
        <taxon>Pseudomonadati</taxon>
        <taxon>Bacteroidota</taxon>
        <taxon>Cytophagia</taxon>
        <taxon>Cytophagales</taxon>
        <taxon>Flectobacillaceae</taxon>
        <taxon>Pseudarcicella</taxon>
    </lineage>
</organism>
<dbReference type="AlphaFoldDB" id="A0A1I5VLT9"/>
<evidence type="ECO:0000313" key="1">
    <source>
        <dbReference type="EMBL" id="SFQ07946.1"/>
    </source>
</evidence>
<sequence length="152" mass="16997">MKIRLLLLFIALIVLLSSCKEDNLINVTQNFTGNFRGKTDSTFKGNTYVNTFFAVIISTRPGYLTLTLSNESRLILAEASWIDQARTTSYTMSNILVKKPDYFEINEPVKDSDGNIYTVKGNGTLKGKNIELLLISDNGGITKTQTLTLNKY</sequence>